<dbReference type="KEGG" id="nlo:107220897"/>
<name>A0A6J0BLN2_NEOLC</name>
<comment type="similarity">
    <text evidence="2">Belongs to the peptidase S1 family. CLIP subfamily.</text>
</comment>
<dbReference type="RefSeq" id="XP_015515157.1">
    <property type="nucleotide sequence ID" value="XM_015659671.1"/>
</dbReference>
<evidence type="ECO:0000313" key="8">
    <source>
        <dbReference type="RefSeq" id="XP_046597587.1"/>
    </source>
</evidence>
<dbReference type="InterPro" id="IPR051487">
    <property type="entry name" value="Ser/Thr_Proteases_Immune/Dev"/>
</dbReference>
<dbReference type="InterPro" id="IPR001254">
    <property type="entry name" value="Trypsin_dom"/>
</dbReference>
<proteinExistence type="inferred from homology"/>
<protein>
    <submittedName>
        <fullName evidence="5 6 7">Trypsin-1</fullName>
    </submittedName>
</protein>
<evidence type="ECO:0000313" key="4">
    <source>
        <dbReference type="Proteomes" id="UP000829291"/>
    </source>
</evidence>
<dbReference type="PROSITE" id="PS00134">
    <property type="entry name" value="TRYPSIN_HIS"/>
    <property type="match status" value="1"/>
</dbReference>
<feature type="domain" description="Peptidase S1" evidence="3">
    <location>
        <begin position="88"/>
        <end position="346"/>
    </location>
</feature>
<dbReference type="PANTHER" id="PTHR24256">
    <property type="entry name" value="TRYPTASE-RELATED"/>
    <property type="match status" value="1"/>
</dbReference>
<gene>
    <name evidence="5 6 7 8 9" type="primary">LOC107220897</name>
</gene>
<dbReference type="AlphaFoldDB" id="A0A6J0BLN2"/>
<dbReference type="RefSeq" id="XP_046597586.1">
    <property type="nucleotide sequence ID" value="XM_046741630.1"/>
</dbReference>
<dbReference type="Pfam" id="PF00089">
    <property type="entry name" value="Trypsin"/>
    <property type="match status" value="1"/>
</dbReference>
<dbReference type="SUPFAM" id="SSF50494">
    <property type="entry name" value="Trypsin-like serine proteases"/>
    <property type="match status" value="1"/>
</dbReference>
<keyword evidence="4" id="KW-1185">Reference proteome</keyword>
<evidence type="ECO:0000256" key="2">
    <source>
        <dbReference type="ARBA" id="ARBA00024195"/>
    </source>
</evidence>
<dbReference type="InterPro" id="IPR001314">
    <property type="entry name" value="Peptidase_S1A"/>
</dbReference>
<evidence type="ECO:0000256" key="1">
    <source>
        <dbReference type="ARBA" id="ARBA00023157"/>
    </source>
</evidence>
<dbReference type="CDD" id="cd00190">
    <property type="entry name" value="Tryp_SPc"/>
    <property type="match status" value="1"/>
</dbReference>
<evidence type="ECO:0000313" key="6">
    <source>
        <dbReference type="RefSeq" id="XP_046597585.1"/>
    </source>
</evidence>
<dbReference type="GO" id="GO:0006508">
    <property type="term" value="P:proteolysis"/>
    <property type="evidence" value="ECO:0007669"/>
    <property type="project" value="InterPro"/>
</dbReference>
<dbReference type="GO" id="GO:0004252">
    <property type="term" value="F:serine-type endopeptidase activity"/>
    <property type="evidence" value="ECO:0007669"/>
    <property type="project" value="InterPro"/>
</dbReference>
<dbReference type="GeneID" id="107220897"/>
<dbReference type="InParanoid" id="A0A6J0BLN2"/>
<dbReference type="OrthoDB" id="10059102at2759"/>
<dbReference type="InterPro" id="IPR009003">
    <property type="entry name" value="Peptidase_S1_PA"/>
</dbReference>
<dbReference type="SMART" id="SM00020">
    <property type="entry name" value="Tryp_SPc"/>
    <property type="match status" value="1"/>
</dbReference>
<dbReference type="Gene3D" id="2.40.10.10">
    <property type="entry name" value="Trypsin-like serine proteases"/>
    <property type="match status" value="1"/>
</dbReference>
<dbReference type="Proteomes" id="UP000829291">
    <property type="component" value="Chromosome 5"/>
</dbReference>
<dbReference type="RefSeq" id="XP_046597585.1">
    <property type="nucleotide sequence ID" value="XM_046741629.1"/>
</dbReference>
<sequence length="349" mass="38770">MVQIHATYSELVSLYRGKASSETITRSRFINVEKLRGNKTSGTRLDVNLYLQAPGLRDHPAAGCTENKEFQLLTVLQFASTGFGSSRIAAGESTTLGEFSFILSLGLTSWANVYHLHYCAGFVVTENWVITAAHCVEDAVQDVGRYYWLAGTNNLRQGGTQYFIGQIVIHPDYAPDDSLIHDVALVKVRNPFEFSNTIQPIGLARSSAESTSGTRGVVVGWGEVSQTVIQPDVLRSAEVTIIDGDLCREIYAPWHLTIHEEYQFCALSTNDEAKTEARTDSQMKLDRRACRGDEGGPFFYRDLQPSFAVDTAMGFVSWTYGCTPSGYPAVYVKISPYLEWIREITASWI</sequence>
<accession>A0A6J0BLN2</accession>
<evidence type="ECO:0000313" key="5">
    <source>
        <dbReference type="RefSeq" id="XP_015515157.1"/>
    </source>
</evidence>
<evidence type="ECO:0000313" key="9">
    <source>
        <dbReference type="RefSeq" id="XP_046597588.1"/>
    </source>
</evidence>
<dbReference type="FunFam" id="2.40.10.10:FF:000068">
    <property type="entry name" value="transmembrane protease serine 2"/>
    <property type="match status" value="1"/>
</dbReference>
<evidence type="ECO:0000313" key="7">
    <source>
        <dbReference type="RefSeq" id="XP_046597586.1"/>
    </source>
</evidence>
<dbReference type="PRINTS" id="PR00722">
    <property type="entry name" value="CHYMOTRYPSIN"/>
</dbReference>
<keyword evidence="1" id="KW-1015">Disulfide bond</keyword>
<reference evidence="5" key="1">
    <citation type="submission" date="2025-04" db="UniProtKB">
        <authorList>
            <consortium name="RefSeq"/>
        </authorList>
    </citation>
    <scope>IDENTIFICATION</scope>
    <source>
        <tissue evidence="6 7">Thorax and Abdomen</tissue>
        <tissue evidence="5">Whole body</tissue>
    </source>
</reference>
<dbReference type="InterPro" id="IPR043504">
    <property type="entry name" value="Peptidase_S1_PA_chymotrypsin"/>
</dbReference>
<dbReference type="RefSeq" id="XP_046597587.1">
    <property type="nucleotide sequence ID" value="XM_046741631.1"/>
</dbReference>
<dbReference type="InterPro" id="IPR018114">
    <property type="entry name" value="TRYPSIN_HIS"/>
</dbReference>
<dbReference type="RefSeq" id="XP_046597588.1">
    <property type="nucleotide sequence ID" value="XM_046741632.1"/>
</dbReference>
<dbReference type="PROSITE" id="PS50240">
    <property type="entry name" value="TRYPSIN_DOM"/>
    <property type="match status" value="1"/>
</dbReference>
<organism evidence="4 5">
    <name type="scientific">Neodiprion lecontei</name>
    <name type="common">Redheaded pine sawfly</name>
    <dbReference type="NCBI Taxonomy" id="441921"/>
    <lineage>
        <taxon>Eukaryota</taxon>
        <taxon>Metazoa</taxon>
        <taxon>Ecdysozoa</taxon>
        <taxon>Arthropoda</taxon>
        <taxon>Hexapoda</taxon>
        <taxon>Insecta</taxon>
        <taxon>Pterygota</taxon>
        <taxon>Neoptera</taxon>
        <taxon>Endopterygota</taxon>
        <taxon>Hymenoptera</taxon>
        <taxon>Tenthredinoidea</taxon>
        <taxon>Diprionidae</taxon>
        <taxon>Diprioninae</taxon>
        <taxon>Neodiprion</taxon>
    </lineage>
</organism>
<evidence type="ECO:0000259" key="3">
    <source>
        <dbReference type="PROSITE" id="PS50240"/>
    </source>
</evidence>